<dbReference type="AlphaFoldDB" id="A0A4R6FTP7"/>
<dbReference type="InterPro" id="IPR018968">
    <property type="entry name" value="Phasin"/>
</dbReference>
<feature type="region of interest" description="Disordered" evidence="1">
    <location>
        <begin position="1"/>
        <end position="32"/>
    </location>
</feature>
<dbReference type="RefSeq" id="WP_133494955.1">
    <property type="nucleotide sequence ID" value="NZ_BMLU01000003.1"/>
</dbReference>
<feature type="domain" description="Phasin" evidence="2">
    <location>
        <begin position="11"/>
        <end position="102"/>
    </location>
</feature>
<dbReference type="Pfam" id="PF09361">
    <property type="entry name" value="Phasin_2"/>
    <property type="match status" value="1"/>
</dbReference>
<evidence type="ECO:0000313" key="3">
    <source>
        <dbReference type="EMBL" id="TDN84570.1"/>
    </source>
</evidence>
<dbReference type="Proteomes" id="UP000295493">
    <property type="component" value="Unassembled WGS sequence"/>
</dbReference>
<gene>
    <name evidence="3" type="ORF">EV664_103215</name>
</gene>
<organism evidence="3 4">
    <name type="scientific">Stakelama pacifica</name>
    <dbReference type="NCBI Taxonomy" id="517720"/>
    <lineage>
        <taxon>Bacteria</taxon>
        <taxon>Pseudomonadati</taxon>
        <taxon>Pseudomonadota</taxon>
        <taxon>Alphaproteobacteria</taxon>
        <taxon>Sphingomonadales</taxon>
        <taxon>Sphingomonadaceae</taxon>
        <taxon>Stakelama</taxon>
    </lineage>
</organism>
<protein>
    <submittedName>
        <fullName evidence="3">Phasin protein</fullName>
    </submittedName>
</protein>
<dbReference type="OrthoDB" id="7573426at2"/>
<dbReference type="EMBL" id="SNWD01000003">
    <property type="protein sequence ID" value="TDN84570.1"/>
    <property type="molecule type" value="Genomic_DNA"/>
</dbReference>
<keyword evidence="4" id="KW-1185">Reference proteome</keyword>
<evidence type="ECO:0000313" key="4">
    <source>
        <dbReference type="Proteomes" id="UP000295493"/>
    </source>
</evidence>
<name>A0A4R6FTP7_9SPHN</name>
<comment type="caution">
    <text evidence="3">The sequence shown here is derived from an EMBL/GenBank/DDBJ whole genome shotgun (WGS) entry which is preliminary data.</text>
</comment>
<sequence>MAETSAKQAGEKMQAAGQEAADRMRESASTMMETGSELGMKMLDQAETNTQEAFRAMREAAKANDLSEVMRIQSEYMREQGGRSVAQAREIGEMIANMGRSAISQMTGRK</sequence>
<reference evidence="3 4" key="1">
    <citation type="submission" date="2019-03" db="EMBL/GenBank/DDBJ databases">
        <title>Genomic Encyclopedia of Type Strains, Phase IV (KMG-IV): sequencing the most valuable type-strain genomes for metagenomic binning, comparative biology and taxonomic classification.</title>
        <authorList>
            <person name="Goeker M."/>
        </authorList>
    </citation>
    <scope>NUCLEOTIDE SEQUENCE [LARGE SCALE GENOMIC DNA]</scope>
    <source>
        <strain evidence="3 4">DSM 25059</strain>
    </source>
</reference>
<evidence type="ECO:0000256" key="1">
    <source>
        <dbReference type="SAM" id="MobiDB-lite"/>
    </source>
</evidence>
<evidence type="ECO:0000259" key="2">
    <source>
        <dbReference type="Pfam" id="PF09361"/>
    </source>
</evidence>
<accession>A0A4R6FTP7</accession>
<proteinExistence type="predicted"/>